<name>A0ACD3AR19_9AGAR</name>
<dbReference type="Proteomes" id="UP000308600">
    <property type="component" value="Unassembled WGS sequence"/>
</dbReference>
<evidence type="ECO:0000313" key="2">
    <source>
        <dbReference type="Proteomes" id="UP000308600"/>
    </source>
</evidence>
<proteinExistence type="predicted"/>
<reference evidence="1 2" key="1">
    <citation type="journal article" date="2019" name="Nat. Ecol. Evol.">
        <title>Megaphylogeny resolves global patterns of mushroom evolution.</title>
        <authorList>
            <person name="Varga T."/>
            <person name="Krizsan K."/>
            <person name="Foldi C."/>
            <person name="Dima B."/>
            <person name="Sanchez-Garcia M."/>
            <person name="Sanchez-Ramirez S."/>
            <person name="Szollosi G.J."/>
            <person name="Szarkandi J.G."/>
            <person name="Papp V."/>
            <person name="Albert L."/>
            <person name="Andreopoulos W."/>
            <person name="Angelini C."/>
            <person name="Antonin V."/>
            <person name="Barry K.W."/>
            <person name="Bougher N.L."/>
            <person name="Buchanan P."/>
            <person name="Buyck B."/>
            <person name="Bense V."/>
            <person name="Catcheside P."/>
            <person name="Chovatia M."/>
            <person name="Cooper J."/>
            <person name="Damon W."/>
            <person name="Desjardin D."/>
            <person name="Finy P."/>
            <person name="Geml J."/>
            <person name="Haridas S."/>
            <person name="Hughes K."/>
            <person name="Justo A."/>
            <person name="Karasinski D."/>
            <person name="Kautmanova I."/>
            <person name="Kiss B."/>
            <person name="Kocsube S."/>
            <person name="Kotiranta H."/>
            <person name="LaButti K.M."/>
            <person name="Lechner B.E."/>
            <person name="Liimatainen K."/>
            <person name="Lipzen A."/>
            <person name="Lukacs Z."/>
            <person name="Mihaltcheva S."/>
            <person name="Morgado L.N."/>
            <person name="Niskanen T."/>
            <person name="Noordeloos M.E."/>
            <person name="Ohm R.A."/>
            <person name="Ortiz-Santana B."/>
            <person name="Ovrebo C."/>
            <person name="Racz N."/>
            <person name="Riley R."/>
            <person name="Savchenko A."/>
            <person name="Shiryaev A."/>
            <person name="Soop K."/>
            <person name="Spirin V."/>
            <person name="Szebenyi C."/>
            <person name="Tomsovsky M."/>
            <person name="Tulloss R.E."/>
            <person name="Uehling J."/>
            <person name="Grigoriev I.V."/>
            <person name="Vagvolgyi C."/>
            <person name="Papp T."/>
            <person name="Martin F.M."/>
            <person name="Miettinen O."/>
            <person name="Hibbett D.S."/>
            <person name="Nagy L.G."/>
        </authorList>
    </citation>
    <scope>NUCLEOTIDE SEQUENCE [LARGE SCALE GENOMIC DNA]</scope>
    <source>
        <strain evidence="1 2">NL-1719</strain>
    </source>
</reference>
<accession>A0ACD3AR19</accession>
<dbReference type="EMBL" id="ML208368">
    <property type="protein sequence ID" value="TFK67729.1"/>
    <property type="molecule type" value="Genomic_DNA"/>
</dbReference>
<protein>
    <submittedName>
        <fullName evidence="1">Uncharacterized protein</fullName>
    </submittedName>
</protein>
<gene>
    <name evidence="1" type="ORF">BDN72DRAFT_898702</name>
</gene>
<organism evidence="1 2">
    <name type="scientific">Pluteus cervinus</name>
    <dbReference type="NCBI Taxonomy" id="181527"/>
    <lineage>
        <taxon>Eukaryota</taxon>
        <taxon>Fungi</taxon>
        <taxon>Dikarya</taxon>
        <taxon>Basidiomycota</taxon>
        <taxon>Agaricomycotina</taxon>
        <taxon>Agaricomycetes</taxon>
        <taxon>Agaricomycetidae</taxon>
        <taxon>Agaricales</taxon>
        <taxon>Pluteineae</taxon>
        <taxon>Pluteaceae</taxon>
        <taxon>Pluteus</taxon>
    </lineage>
</organism>
<sequence>MPLFGHKHDNKRADMAQQQQQQPDAGGRDRVPGGSYFPSGGDHPVQGYEQQPQSHPHARHGGMQPTNPSQGYGPSGAHQQGYGSGAQPTTATSGQGHTGIGSGTGGRTGNGGGGGMQGIQGRVEQGVGSMLGSEGLKQKGLQREQEAKALKSQGEDLAQAERLEGEAQRIRQKAGQAQGGDNQGYPGRSGAF</sequence>
<keyword evidence="2" id="KW-1185">Reference proteome</keyword>
<evidence type="ECO:0000313" key="1">
    <source>
        <dbReference type="EMBL" id="TFK67729.1"/>
    </source>
</evidence>